<name>A0A1I7SDJ9_BURXY</name>
<protein>
    <submittedName>
        <fullName evidence="2">Uncharacterized protein</fullName>
    </submittedName>
</protein>
<evidence type="ECO:0000313" key="2">
    <source>
        <dbReference type="WBParaSite" id="BXY_1110500.1"/>
    </source>
</evidence>
<dbReference type="WBParaSite" id="BXY_1110500.1">
    <property type="protein sequence ID" value="BXY_1110500.1"/>
    <property type="gene ID" value="BXY_1110500"/>
</dbReference>
<organism evidence="1 2">
    <name type="scientific">Bursaphelenchus xylophilus</name>
    <name type="common">Pinewood nematode worm</name>
    <name type="synonym">Aphelenchoides xylophilus</name>
    <dbReference type="NCBI Taxonomy" id="6326"/>
    <lineage>
        <taxon>Eukaryota</taxon>
        <taxon>Metazoa</taxon>
        <taxon>Ecdysozoa</taxon>
        <taxon>Nematoda</taxon>
        <taxon>Chromadorea</taxon>
        <taxon>Rhabditida</taxon>
        <taxon>Tylenchina</taxon>
        <taxon>Tylenchomorpha</taxon>
        <taxon>Aphelenchoidea</taxon>
        <taxon>Aphelenchoididae</taxon>
        <taxon>Bursaphelenchus</taxon>
    </lineage>
</organism>
<dbReference type="AlphaFoldDB" id="A0A1I7SDJ9"/>
<sequence>MILRQQCSLVDSTGHCLQLNQQIVEGLVVTNKEHPKVSFFEQRTIRPIKARNAIIKRTISSRNPRNDLLGQRQFGSTIPWMVSVRHCKHGEVRRRLS</sequence>
<reference evidence="2" key="1">
    <citation type="submission" date="2016-11" db="UniProtKB">
        <authorList>
            <consortium name="WormBaseParasite"/>
        </authorList>
    </citation>
    <scope>IDENTIFICATION</scope>
</reference>
<dbReference type="Proteomes" id="UP000095284">
    <property type="component" value="Unplaced"/>
</dbReference>
<evidence type="ECO:0000313" key="1">
    <source>
        <dbReference type="Proteomes" id="UP000095284"/>
    </source>
</evidence>
<proteinExistence type="predicted"/>
<accession>A0A1I7SDJ9</accession>